<reference evidence="1 2" key="1">
    <citation type="submission" date="2007-09" db="EMBL/GenBank/DDBJ databases">
        <title>Draft genome sequence of Eubacterium dolichum (DSM 3991).</title>
        <authorList>
            <person name="Sudarsanam P."/>
            <person name="Ley R."/>
            <person name="Guruge J."/>
            <person name="Turnbaugh P.J."/>
            <person name="Mahowald M."/>
            <person name="Liep D."/>
            <person name="Gordon J."/>
        </authorList>
    </citation>
    <scope>NUCLEOTIDE SEQUENCE [LARGE SCALE GENOMIC DNA]</scope>
    <source>
        <strain evidence="1 2">DSM 3991</strain>
    </source>
</reference>
<dbReference type="EMBL" id="ABAW02000021">
    <property type="protein sequence ID" value="EDP10856.1"/>
    <property type="molecule type" value="Genomic_DNA"/>
</dbReference>
<dbReference type="AlphaFoldDB" id="A8RCN4"/>
<protein>
    <submittedName>
        <fullName evidence="1">Uncharacterized protein</fullName>
    </submittedName>
</protein>
<dbReference type="Proteomes" id="UP000004090">
    <property type="component" value="Unassembled WGS sequence"/>
</dbReference>
<reference evidence="1 2" key="2">
    <citation type="submission" date="2007-09" db="EMBL/GenBank/DDBJ databases">
        <authorList>
            <person name="Fulton L."/>
            <person name="Clifton S."/>
            <person name="Fulton B."/>
            <person name="Xu J."/>
            <person name="Minx P."/>
            <person name="Pepin K.H."/>
            <person name="Johnson M."/>
            <person name="Thiruvilangam P."/>
            <person name="Bhonagiri V."/>
            <person name="Nash W.E."/>
            <person name="Mardis E.R."/>
            <person name="Wilson R.K."/>
        </authorList>
    </citation>
    <scope>NUCLEOTIDE SEQUENCE [LARGE SCALE GENOMIC DNA]</scope>
    <source>
        <strain evidence="1 2">DSM 3991</strain>
    </source>
</reference>
<proteinExistence type="predicted"/>
<sequence>MKTMRKERNEKAWKNIDKNDENVFKRNYLWYDICSEIVRKYG</sequence>
<organism evidence="1 2">
    <name type="scientific">Amedibacillus dolichus DSM 3991</name>
    <dbReference type="NCBI Taxonomy" id="428127"/>
    <lineage>
        <taxon>Bacteria</taxon>
        <taxon>Bacillati</taxon>
        <taxon>Bacillota</taxon>
        <taxon>Erysipelotrichia</taxon>
        <taxon>Erysipelotrichales</taxon>
        <taxon>Erysipelotrichaceae</taxon>
        <taxon>Amedibacillus</taxon>
    </lineage>
</organism>
<accession>A8RCN4</accession>
<gene>
    <name evidence="1" type="ORF">EUBDOL_01455</name>
</gene>
<name>A8RCN4_9FIRM</name>
<dbReference type="STRING" id="428127.EUBDOL_01455"/>
<evidence type="ECO:0000313" key="1">
    <source>
        <dbReference type="EMBL" id="EDP10856.1"/>
    </source>
</evidence>
<dbReference type="HOGENOM" id="CLU_3251646_0_0_9"/>
<evidence type="ECO:0000313" key="2">
    <source>
        <dbReference type="Proteomes" id="UP000004090"/>
    </source>
</evidence>
<comment type="caution">
    <text evidence="1">The sequence shown here is derived from an EMBL/GenBank/DDBJ whole genome shotgun (WGS) entry which is preliminary data.</text>
</comment>